<feature type="transmembrane region" description="Helical" evidence="1">
    <location>
        <begin position="161"/>
        <end position="178"/>
    </location>
</feature>
<feature type="transmembrane region" description="Helical" evidence="1">
    <location>
        <begin position="129"/>
        <end position="149"/>
    </location>
</feature>
<keyword evidence="1" id="KW-1133">Transmembrane helix</keyword>
<feature type="transmembrane region" description="Helical" evidence="1">
    <location>
        <begin position="78"/>
        <end position="100"/>
    </location>
</feature>
<evidence type="ECO:0000313" key="3">
    <source>
        <dbReference type="Proteomes" id="UP001258315"/>
    </source>
</evidence>
<feature type="transmembrane region" description="Helical" evidence="1">
    <location>
        <begin position="47"/>
        <end position="66"/>
    </location>
</feature>
<comment type="caution">
    <text evidence="2">The sequence shown here is derived from an EMBL/GenBank/DDBJ whole genome shotgun (WGS) entry which is preliminary data.</text>
</comment>
<organism evidence="2 3">
    <name type="scientific">Mucilaginibacter terrae</name>
    <dbReference type="NCBI Taxonomy" id="1955052"/>
    <lineage>
        <taxon>Bacteria</taxon>
        <taxon>Pseudomonadati</taxon>
        <taxon>Bacteroidota</taxon>
        <taxon>Sphingobacteriia</taxon>
        <taxon>Sphingobacteriales</taxon>
        <taxon>Sphingobacteriaceae</taxon>
        <taxon>Mucilaginibacter</taxon>
    </lineage>
</organism>
<name>A0ABU3GZS6_9SPHI</name>
<dbReference type="RefSeq" id="WP_311953388.1">
    <property type="nucleotide sequence ID" value="NZ_JAVLVU010000001.1"/>
</dbReference>
<proteinExistence type="predicted"/>
<gene>
    <name evidence="2" type="ORF">QE417_004247</name>
</gene>
<dbReference type="Proteomes" id="UP001258315">
    <property type="component" value="Unassembled WGS sequence"/>
</dbReference>
<evidence type="ECO:0000313" key="2">
    <source>
        <dbReference type="EMBL" id="MDT3405175.1"/>
    </source>
</evidence>
<reference evidence="3" key="1">
    <citation type="submission" date="2023-07" db="EMBL/GenBank/DDBJ databases">
        <title>Functional and genomic diversity of the sorghum phyllosphere microbiome.</title>
        <authorList>
            <person name="Shade A."/>
        </authorList>
    </citation>
    <scope>NUCLEOTIDE SEQUENCE [LARGE SCALE GENOMIC DNA]</scope>
    <source>
        <strain evidence="3">SORGH_AS_0422</strain>
    </source>
</reference>
<evidence type="ECO:0000256" key="1">
    <source>
        <dbReference type="SAM" id="Phobius"/>
    </source>
</evidence>
<sequence>MNIDDLKATWQQYDQKLQASQTLSQRIIESIIAEKSQSRLSRVQNHFTVGCFILLLWLMISIAILTGNPFDYQNSYEYVPVVLLALSLVAMLVLLGKAIIELKEIDLSQTNLAKALKQVINVYSKPRKFLKYAFIMMFSAGLLFPLSFLPRKLNHSTMAEALTNTAGPMAISIILFYITHKFGALEDVAGKRFKQYLHELEEMNAVSKELY</sequence>
<protein>
    <submittedName>
        <fullName evidence="2">Uncharacterized protein</fullName>
    </submittedName>
</protein>
<dbReference type="EMBL" id="JAVLVU010000001">
    <property type="protein sequence ID" value="MDT3405175.1"/>
    <property type="molecule type" value="Genomic_DNA"/>
</dbReference>
<accession>A0ABU3GZS6</accession>
<keyword evidence="3" id="KW-1185">Reference proteome</keyword>
<keyword evidence="1" id="KW-0472">Membrane</keyword>
<keyword evidence="1" id="KW-0812">Transmembrane</keyword>